<comment type="caution">
    <text evidence="2">The sequence shown here is derived from an EMBL/GenBank/DDBJ whole genome shotgun (WGS) entry which is preliminary data.</text>
</comment>
<name>A0A7W7Z624_9BRAD</name>
<dbReference type="Pfam" id="PF14079">
    <property type="entry name" value="DUF4260"/>
    <property type="match status" value="1"/>
</dbReference>
<gene>
    <name evidence="2" type="ORF">HNR60_003465</name>
</gene>
<protein>
    <recommendedName>
        <fullName evidence="4">DUF4260 family protein</fullName>
    </recommendedName>
</protein>
<dbReference type="EMBL" id="JACHIH010000024">
    <property type="protein sequence ID" value="MBB5048697.1"/>
    <property type="molecule type" value="Genomic_DNA"/>
</dbReference>
<evidence type="ECO:0000313" key="2">
    <source>
        <dbReference type="EMBL" id="MBB5048697.1"/>
    </source>
</evidence>
<sequence>MTEFTATKTGAVTGGVRLLLRAEGAALFLGPTLFYALADAPWGLYVLLFFVPDLGLLGYLLGPRLGAIIYNALHATIGPLLLALAGVLTVEPLAGAISLIWLAHIGFDRMLGFGLKYAEGFGFTHLGRIGRRKHAKPVATETLDPLPTETAA</sequence>
<organism evidence="2 3">
    <name type="scientific">Rhodopseudomonas rhenobacensis</name>
    <dbReference type="NCBI Taxonomy" id="87461"/>
    <lineage>
        <taxon>Bacteria</taxon>
        <taxon>Pseudomonadati</taxon>
        <taxon>Pseudomonadota</taxon>
        <taxon>Alphaproteobacteria</taxon>
        <taxon>Hyphomicrobiales</taxon>
        <taxon>Nitrobacteraceae</taxon>
        <taxon>Rhodopseudomonas</taxon>
    </lineage>
</organism>
<dbReference type="Proteomes" id="UP000542353">
    <property type="component" value="Unassembled WGS sequence"/>
</dbReference>
<dbReference type="InterPro" id="IPR025356">
    <property type="entry name" value="DUF4260"/>
</dbReference>
<feature type="transmembrane region" description="Helical" evidence="1">
    <location>
        <begin position="42"/>
        <end position="61"/>
    </location>
</feature>
<evidence type="ECO:0000313" key="3">
    <source>
        <dbReference type="Proteomes" id="UP000542353"/>
    </source>
</evidence>
<proteinExistence type="predicted"/>
<keyword evidence="1" id="KW-1133">Transmembrane helix</keyword>
<dbReference type="AlphaFoldDB" id="A0A7W7Z624"/>
<keyword evidence="1" id="KW-0472">Membrane</keyword>
<feature type="transmembrane region" description="Helical" evidence="1">
    <location>
        <begin position="18"/>
        <end position="36"/>
    </location>
</feature>
<keyword evidence="3" id="KW-1185">Reference proteome</keyword>
<evidence type="ECO:0008006" key="4">
    <source>
        <dbReference type="Google" id="ProtNLM"/>
    </source>
</evidence>
<reference evidence="2 3" key="1">
    <citation type="submission" date="2020-08" db="EMBL/GenBank/DDBJ databases">
        <title>Genomic Encyclopedia of Type Strains, Phase IV (KMG-IV): sequencing the most valuable type-strain genomes for metagenomic binning, comparative biology and taxonomic classification.</title>
        <authorList>
            <person name="Goeker M."/>
        </authorList>
    </citation>
    <scope>NUCLEOTIDE SEQUENCE [LARGE SCALE GENOMIC DNA]</scope>
    <source>
        <strain evidence="2 3">DSM 12706</strain>
    </source>
</reference>
<evidence type="ECO:0000256" key="1">
    <source>
        <dbReference type="SAM" id="Phobius"/>
    </source>
</evidence>
<dbReference type="RefSeq" id="WP_184259635.1">
    <property type="nucleotide sequence ID" value="NZ_JACHIH010000024.1"/>
</dbReference>
<keyword evidence="1" id="KW-0812">Transmembrane</keyword>
<accession>A0A7W7Z624</accession>